<dbReference type="PANTHER" id="PTHR43066:SF26">
    <property type="entry name" value="RHOMBOID PROTEASE GLPG"/>
    <property type="match status" value="1"/>
</dbReference>
<dbReference type="RefSeq" id="WP_108977818.1">
    <property type="nucleotide sequence ID" value="NZ_BFBB01000008.1"/>
</dbReference>
<evidence type="ECO:0000313" key="9">
    <source>
        <dbReference type="EMBL" id="GBF51488.1"/>
    </source>
</evidence>
<evidence type="ECO:0000256" key="1">
    <source>
        <dbReference type="ARBA" id="ARBA00004141"/>
    </source>
</evidence>
<feature type="transmembrane region" description="Helical" evidence="7">
    <location>
        <begin position="146"/>
        <end position="165"/>
    </location>
</feature>
<comment type="caution">
    <text evidence="9">The sequence shown here is derived from an EMBL/GenBank/DDBJ whole genome shotgun (WGS) entry which is preliminary data.</text>
</comment>
<proteinExistence type="predicted"/>
<keyword evidence="4 7" id="KW-0812">Transmembrane</keyword>
<feature type="transmembrane region" description="Helical" evidence="7">
    <location>
        <begin position="171"/>
        <end position="188"/>
    </location>
</feature>
<keyword evidence="5 7" id="KW-1133">Transmembrane helix</keyword>
<accession>A0A2P2E3L9</accession>
<feature type="transmembrane region" description="Helical" evidence="7">
    <location>
        <begin position="12"/>
        <end position="33"/>
    </location>
</feature>
<reference evidence="9 10" key="1">
    <citation type="submission" date="2018-02" db="EMBL/GenBank/DDBJ databases">
        <title>Novel Leptospira species isolated from soil and water in Japan.</title>
        <authorList>
            <person name="Nakao R."/>
            <person name="Masuzawa T."/>
        </authorList>
    </citation>
    <scope>NUCLEOTIDE SEQUENCE [LARGE SCALE GENOMIC DNA]</scope>
    <source>
        <strain evidence="9 10">YH101</strain>
    </source>
</reference>
<evidence type="ECO:0000256" key="4">
    <source>
        <dbReference type="ARBA" id="ARBA00022692"/>
    </source>
</evidence>
<keyword evidence="6 7" id="KW-0472">Membrane</keyword>
<evidence type="ECO:0000256" key="2">
    <source>
        <dbReference type="ARBA" id="ARBA00022475"/>
    </source>
</evidence>
<dbReference type="SUPFAM" id="SSF144091">
    <property type="entry name" value="Rhomboid-like"/>
    <property type="match status" value="1"/>
</dbReference>
<evidence type="ECO:0000256" key="7">
    <source>
        <dbReference type="SAM" id="Phobius"/>
    </source>
</evidence>
<dbReference type="Pfam" id="PF01694">
    <property type="entry name" value="Rhomboid"/>
    <property type="match status" value="1"/>
</dbReference>
<dbReference type="AlphaFoldDB" id="A0A2P2E3L9"/>
<keyword evidence="3" id="KW-0997">Cell inner membrane</keyword>
<evidence type="ECO:0000256" key="6">
    <source>
        <dbReference type="ARBA" id="ARBA00023136"/>
    </source>
</evidence>
<dbReference type="Proteomes" id="UP000245133">
    <property type="component" value="Unassembled WGS sequence"/>
</dbReference>
<dbReference type="InterPro" id="IPR022764">
    <property type="entry name" value="Peptidase_S54_rhomboid_dom"/>
</dbReference>
<dbReference type="OrthoDB" id="325239at2"/>
<feature type="transmembrane region" description="Helical" evidence="7">
    <location>
        <begin position="200"/>
        <end position="217"/>
    </location>
</feature>
<gene>
    <name evidence="9" type="ORF">LPTSP4_30260</name>
</gene>
<evidence type="ECO:0000259" key="8">
    <source>
        <dbReference type="Pfam" id="PF01694"/>
    </source>
</evidence>
<name>A0A2P2E3L9_9LEPT</name>
<protein>
    <submittedName>
        <fullName evidence="9">Rhomboid family protein</fullName>
    </submittedName>
</protein>
<dbReference type="GO" id="GO:0004252">
    <property type="term" value="F:serine-type endopeptidase activity"/>
    <property type="evidence" value="ECO:0007669"/>
    <property type="project" value="InterPro"/>
</dbReference>
<organism evidence="9 10">
    <name type="scientific">Leptospira ryugenii</name>
    <dbReference type="NCBI Taxonomy" id="1917863"/>
    <lineage>
        <taxon>Bacteria</taxon>
        <taxon>Pseudomonadati</taxon>
        <taxon>Spirochaetota</taxon>
        <taxon>Spirochaetia</taxon>
        <taxon>Leptospirales</taxon>
        <taxon>Leptospiraceae</taxon>
        <taxon>Leptospira</taxon>
    </lineage>
</organism>
<comment type="subcellular location">
    <subcellularLocation>
        <location evidence="1">Membrane</location>
        <topology evidence="1">Multi-pass membrane protein</topology>
    </subcellularLocation>
</comment>
<sequence length="220" mass="25344">MTRWLWEFPLTAFFVSFMVLLYPITVIFFPSVIDEYFLATPGLFQPVNWILSTFFHGSFSHLFNNMFFLILLGRVVEQRVGKAKWLLFYFMAGFLSVLGDWFVRGFLIGDTTPVVGASGAISGLACVAAMLSPFQFPISKSKRIPFPIFLFAWISIYSDVTNLFARDQVAHWAHLAGFFSVFVTAYFLSQKERKQIQQGFLLNLLFFTLTVILLFFINNR</sequence>
<keyword evidence="2" id="KW-1003">Cell membrane</keyword>
<dbReference type="Gene3D" id="1.20.1540.10">
    <property type="entry name" value="Rhomboid-like"/>
    <property type="match status" value="1"/>
</dbReference>
<keyword evidence="10" id="KW-1185">Reference proteome</keyword>
<feature type="transmembrane region" description="Helical" evidence="7">
    <location>
        <begin position="53"/>
        <end position="73"/>
    </location>
</feature>
<dbReference type="GO" id="GO:0016020">
    <property type="term" value="C:membrane"/>
    <property type="evidence" value="ECO:0007669"/>
    <property type="project" value="UniProtKB-SubCell"/>
</dbReference>
<dbReference type="InterPro" id="IPR035952">
    <property type="entry name" value="Rhomboid-like_sf"/>
</dbReference>
<dbReference type="EMBL" id="BFBB01000008">
    <property type="protein sequence ID" value="GBF51488.1"/>
    <property type="molecule type" value="Genomic_DNA"/>
</dbReference>
<feature type="transmembrane region" description="Helical" evidence="7">
    <location>
        <begin position="85"/>
        <end position="103"/>
    </location>
</feature>
<evidence type="ECO:0000256" key="5">
    <source>
        <dbReference type="ARBA" id="ARBA00022989"/>
    </source>
</evidence>
<evidence type="ECO:0000256" key="3">
    <source>
        <dbReference type="ARBA" id="ARBA00022519"/>
    </source>
</evidence>
<feature type="transmembrane region" description="Helical" evidence="7">
    <location>
        <begin position="115"/>
        <end position="134"/>
    </location>
</feature>
<feature type="domain" description="Peptidase S54 rhomboid" evidence="8">
    <location>
        <begin position="46"/>
        <end position="190"/>
    </location>
</feature>
<dbReference type="PANTHER" id="PTHR43066">
    <property type="entry name" value="RHOMBOID-RELATED PROTEIN"/>
    <property type="match status" value="1"/>
</dbReference>
<evidence type="ECO:0000313" key="10">
    <source>
        <dbReference type="Proteomes" id="UP000245133"/>
    </source>
</evidence>